<keyword evidence="3 15" id="KW-0812">Transmembrane</keyword>
<evidence type="ECO:0000256" key="8">
    <source>
        <dbReference type="ARBA" id="ARBA00035895"/>
    </source>
</evidence>
<evidence type="ECO:0000256" key="6">
    <source>
        <dbReference type="ARBA" id="ARBA00024615"/>
    </source>
</evidence>
<evidence type="ECO:0000256" key="15">
    <source>
        <dbReference type="SAM" id="Phobius"/>
    </source>
</evidence>
<feature type="transmembrane region" description="Helical" evidence="15">
    <location>
        <begin position="271"/>
        <end position="292"/>
    </location>
</feature>
<comment type="catalytic activity">
    <reaction evidence="9">
        <text>6-(alpha-D-glucosaminyl)-(1-octadecanoyl,2-(9Z)-octadecenoyl-sn-glycero-3-phospho)-1D-myo-inositol(in) = 6-(alpha-D-glucosaminyl)-(1-octadecanoyl,2-(9Z)-octadecenoyl-sn-glycero-3-phospho)-1D-myo-inositol(out)</text>
        <dbReference type="Rhea" id="RHEA:71495"/>
        <dbReference type="ChEBI" id="CHEBI:190691"/>
    </reaction>
</comment>
<dbReference type="PANTHER" id="PTHR21347:SF0">
    <property type="entry name" value="LIPID SCRAMBLASE CLPTM1L"/>
    <property type="match status" value="1"/>
</dbReference>
<feature type="transmembrane region" description="Helical" evidence="15">
    <location>
        <begin position="389"/>
        <end position="408"/>
    </location>
</feature>
<comment type="similarity">
    <text evidence="2">Belongs to the CLPTM1 family.</text>
</comment>
<comment type="function">
    <text evidence="13">Scramblase that mediates the translocation of glucosaminylphosphatidylinositol (alpha-D-GlcN-(1-6)-(1,2-diacyl-sn-glycero-3-phospho)-1D-myo-inositol, GlcN-PI) across the endoplasmic reticulum (ER) membrane, from the cytosolic leaflet to the luminal leaflet of the ER membrane, where it participates in the biosynthesis of glycosylphosphatidylinositol (GPI). GPI is a lipid glycoconjugate involved in post-translational modification of proteins. Can also translocate 1,2-diacyl-sn-glycero-3-phospho-(1D-myo-inositol) (phosphatidylinositol or PI), as well as several other phospholipids (1,2-diacyl-sn-glycero-3-phosphocholine, 1,2-diacyl-sn-glycero-3-phosphoethanolamine), and N-acetylglucosaminylphosphatidylinositol (GlcNAc-PI) in vitro.</text>
</comment>
<name>A0ABM1MHC9_NICVS</name>
<dbReference type="Proteomes" id="UP000695000">
    <property type="component" value="Unplaced"/>
</dbReference>
<accession>A0ABM1MHC9</accession>
<gene>
    <name evidence="17" type="primary">LOC108560807</name>
</gene>
<evidence type="ECO:0000256" key="4">
    <source>
        <dbReference type="ARBA" id="ARBA00022989"/>
    </source>
</evidence>
<comment type="catalytic activity">
    <reaction evidence="14">
        <text>a 6-(alpha-D-glucosaminyl)-1-(1,2-diacyl-sn-glycero-3-phospho)-1D-myo-inositol(in) = a 6-(alpha-D-glucosaminyl)-1-(1,2-diacyl-sn-glycero-3-phospho)-1D-myo-inositol(out)</text>
        <dbReference type="Rhea" id="RHEA:71491"/>
        <dbReference type="ChEBI" id="CHEBI:57997"/>
    </reaction>
</comment>
<evidence type="ECO:0000256" key="9">
    <source>
        <dbReference type="ARBA" id="ARBA00036810"/>
    </source>
</evidence>
<dbReference type="InterPro" id="IPR008429">
    <property type="entry name" value="CLPTM1"/>
</dbReference>
<sequence>MRPSVGFIISCAFIAFILHSIYTLVQIYSAPYCTGDEVCYTSYLNNKPRMELLVYTSDMGRSHATPILHVNNFNYNEPMEKVIEIDVSDSARSNGSMLIHTVLFPARGNAEFIPLSDAKNLADAVYLKSKLTKHIVPRGAAFNLLQEEAKKKSVKPVTHMKSKYVMVMCNEELHVPHLNVPFELVRYMRINSKRQFMPILIQDLLQTRMKDLEEVLADTYRMNFTFAYSPTSIGKFKFLVQMEGTFVNFMNLGFTAKDVDEVKGVFADTNLYLLCMTLFIGGIHLLLDFLSFKNYVTFWKSHKTMAGLSMRTVLWRTFSQTVIFLYLLDEGTSLFVLIPSAIGTVIEFWKITKIYKITIGWSGIKFNTNIQDTDVEAKTKKYDKESMKYLNYILYPLLLSAAVYSLVYRPHKSWYSWTIHSLSNGVYAFGFLFLLPQLFVNYRLKSVAALPWRAFMYRAFNTFIDDIFAFIITMPTSHRLACFSDDIVFFVYLYQRWLYPVDKNRVEDDGTEEINDATINDKKKIE</sequence>
<protein>
    <recommendedName>
        <fullName evidence="10">Lipid scramblase CLPTM1L</fullName>
    </recommendedName>
    <alternativeName>
        <fullName evidence="12">Cisplatin resistance-related protein 9</fullName>
    </alternativeName>
    <alternativeName>
        <fullName evidence="11">Cleft lip and palate transmembrane protein 1-like protein</fullName>
    </alternativeName>
</protein>
<evidence type="ECO:0000256" key="3">
    <source>
        <dbReference type="ARBA" id="ARBA00022692"/>
    </source>
</evidence>
<keyword evidence="4 15" id="KW-1133">Transmembrane helix</keyword>
<evidence type="ECO:0000256" key="2">
    <source>
        <dbReference type="ARBA" id="ARBA00009310"/>
    </source>
</evidence>
<evidence type="ECO:0000313" key="17">
    <source>
        <dbReference type="RefSeq" id="XP_017773979.1"/>
    </source>
</evidence>
<evidence type="ECO:0000256" key="12">
    <source>
        <dbReference type="ARBA" id="ARBA00043155"/>
    </source>
</evidence>
<evidence type="ECO:0000256" key="7">
    <source>
        <dbReference type="ARBA" id="ARBA00024631"/>
    </source>
</evidence>
<evidence type="ECO:0000256" key="5">
    <source>
        <dbReference type="ARBA" id="ARBA00023136"/>
    </source>
</evidence>
<reference evidence="17" key="1">
    <citation type="submission" date="2025-08" db="UniProtKB">
        <authorList>
            <consortium name="RefSeq"/>
        </authorList>
    </citation>
    <scope>IDENTIFICATION</scope>
    <source>
        <tissue evidence="17">Whole Larva</tissue>
    </source>
</reference>
<evidence type="ECO:0000256" key="13">
    <source>
        <dbReference type="ARBA" id="ARBA00045827"/>
    </source>
</evidence>
<dbReference type="GeneID" id="108560807"/>
<feature type="transmembrane region" description="Helical" evidence="15">
    <location>
        <begin position="334"/>
        <end position="352"/>
    </location>
</feature>
<comment type="catalytic activity">
    <reaction evidence="6">
        <text>a 1,2-diacyl-sn-glycero-3-phosphoethanolamine(in) = a 1,2-diacyl-sn-glycero-3-phosphoethanolamine(out)</text>
        <dbReference type="Rhea" id="RHEA:38895"/>
        <dbReference type="ChEBI" id="CHEBI:64612"/>
    </reaction>
</comment>
<evidence type="ECO:0000313" key="16">
    <source>
        <dbReference type="Proteomes" id="UP000695000"/>
    </source>
</evidence>
<dbReference type="Pfam" id="PF05602">
    <property type="entry name" value="CLPTM1"/>
    <property type="match status" value="1"/>
</dbReference>
<proteinExistence type="inferred from homology"/>
<feature type="transmembrane region" description="Helical" evidence="15">
    <location>
        <begin position="414"/>
        <end position="435"/>
    </location>
</feature>
<evidence type="ECO:0000256" key="1">
    <source>
        <dbReference type="ARBA" id="ARBA00004141"/>
    </source>
</evidence>
<dbReference type="RefSeq" id="XP_017773979.1">
    <property type="nucleotide sequence ID" value="XM_017918490.1"/>
</dbReference>
<evidence type="ECO:0000256" key="14">
    <source>
        <dbReference type="ARBA" id="ARBA00093208"/>
    </source>
</evidence>
<evidence type="ECO:0000256" key="11">
    <source>
        <dbReference type="ARBA" id="ARBA00042320"/>
    </source>
</evidence>
<keyword evidence="16" id="KW-1185">Reference proteome</keyword>
<keyword evidence="5 15" id="KW-0472">Membrane</keyword>
<organism evidence="16 17">
    <name type="scientific">Nicrophorus vespilloides</name>
    <name type="common">Boreal carrion beetle</name>
    <dbReference type="NCBI Taxonomy" id="110193"/>
    <lineage>
        <taxon>Eukaryota</taxon>
        <taxon>Metazoa</taxon>
        <taxon>Ecdysozoa</taxon>
        <taxon>Arthropoda</taxon>
        <taxon>Hexapoda</taxon>
        <taxon>Insecta</taxon>
        <taxon>Pterygota</taxon>
        <taxon>Neoptera</taxon>
        <taxon>Endopterygota</taxon>
        <taxon>Coleoptera</taxon>
        <taxon>Polyphaga</taxon>
        <taxon>Staphyliniformia</taxon>
        <taxon>Silphidae</taxon>
        <taxon>Nicrophorinae</taxon>
        <taxon>Nicrophorus</taxon>
    </lineage>
</organism>
<evidence type="ECO:0000256" key="10">
    <source>
        <dbReference type="ARBA" id="ARBA00040905"/>
    </source>
</evidence>
<dbReference type="PANTHER" id="PTHR21347">
    <property type="entry name" value="CLEFT LIP AND PALATE ASSOCIATED TRANSMEMBRANE PROTEIN-RELATED"/>
    <property type="match status" value="1"/>
</dbReference>
<comment type="subcellular location">
    <subcellularLocation>
        <location evidence="1">Membrane</location>
        <topology evidence="1">Multi-pass membrane protein</topology>
    </subcellularLocation>
</comment>
<comment type="catalytic activity">
    <reaction evidence="8">
        <text>a 1,2-diacyl-sn-glycero-3-phospho-(1D-myo-inositol)(in) = a 1,2-diacyl-sn-glycero-3-phospho-(1D-myo-inositol)(out)</text>
        <dbReference type="Rhea" id="RHEA:38691"/>
        <dbReference type="ChEBI" id="CHEBI:57880"/>
    </reaction>
</comment>
<comment type="catalytic activity">
    <reaction evidence="7">
        <text>a 1,2-diacyl-sn-glycero-3-phosphocholine(in) = a 1,2-diacyl-sn-glycero-3-phosphocholine(out)</text>
        <dbReference type="Rhea" id="RHEA:38571"/>
        <dbReference type="ChEBI" id="CHEBI:57643"/>
    </reaction>
</comment>